<accession>A0A5S3NBH5</accession>
<keyword evidence="2" id="KW-0413">Isomerase</keyword>
<feature type="domain" description="SnoaL-like" evidence="1">
    <location>
        <begin position="23"/>
        <end position="118"/>
    </location>
</feature>
<dbReference type="PIRSF" id="PIRSF030561">
    <property type="entry name" value="UCP030561"/>
    <property type="match status" value="1"/>
</dbReference>
<name>A0A5S3NBH5_9FLAO</name>
<comment type="caution">
    <text evidence="2">The sequence shown here is derived from an EMBL/GenBank/DDBJ whole genome shotgun (WGS) entry which is preliminary data.</text>
</comment>
<dbReference type="Pfam" id="PF12680">
    <property type="entry name" value="SnoaL_2"/>
    <property type="match status" value="1"/>
</dbReference>
<reference evidence="2 3" key="1">
    <citation type="submission" date="2019-05" db="EMBL/GenBank/DDBJ databases">
        <title>Polaribacter aestuariivivens sp. nov., isolated from a tidal flat.</title>
        <authorList>
            <person name="Yoon J.-H."/>
        </authorList>
    </citation>
    <scope>NUCLEOTIDE SEQUENCE [LARGE SCALE GENOMIC DNA]</scope>
    <source>
        <strain evidence="2 3">DBTF-3</strain>
    </source>
</reference>
<gene>
    <name evidence="2" type="ORF">FDT66_00700</name>
</gene>
<dbReference type="InterPro" id="IPR037401">
    <property type="entry name" value="SnoaL-like"/>
</dbReference>
<dbReference type="OrthoDB" id="9797498at2"/>
<dbReference type="SUPFAM" id="SSF54427">
    <property type="entry name" value="NTF2-like"/>
    <property type="match status" value="1"/>
</dbReference>
<dbReference type="InterPro" id="IPR032710">
    <property type="entry name" value="NTF2-like_dom_sf"/>
</dbReference>
<dbReference type="Proteomes" id="UP000307140">
    <property type="component" value="Unassembled WGS sequence"/>
</dbReference>
<dbReference type="GO" id="GO:0016853">
    <property type="term" value="F:isomerase activity"/>
    <property type="evidence" value="ECO:0007669"/>
    <property type="project" value="UniProtKB-KW"/>
</dbReference>
<evidence type="ECO:0000313" key="3">
    <source>
        <dbReference type="Proteomes" id="UP000307140"/>
    </source>
</evidence>
<evidence type="ECO:0000313" key="2">
    <source>
        <dbReference type="EMBL" id="TMM32487.1"/>
    </source>
</evidence>
<proteinExistence type="predicted"/>
<dbReference type="AlphaFoldDB" id="A0A5S3NBH5"/>
<sequence length="122" mass="14019">MAVNKSGTKIAIVAEVSPRHLAQEQLDAYNNRDIDAFLKPFADNVKVYNFPNELSYEGVTKMRERYENFFKNTTDLHCELLNRIVYENKVIDHELVTVNGQKFKAVAIYTIQNGKIASVTFM</sequence>
<keyword evidence="3" id="KW-1185">Reference proteome</keyword>
<dbReference type="EMBL" id="VANR01000001">
    <property type="protein sequence ID" value="TMM32487.1"/>
    <property type="molecule type" value="Genomic_DNA"/>
</dbReference>
<protein>
    <submittedName>
        <fullName evidence="2">Steroid delta-isomerase</fullName>
    </submittedName>
</protein>
<dbReference type="Gene3D" id="3.10.450.50">
    <property type="match status" value="1"/>
</dbReference>
<dbReference type="InterPro" id="IPR008317">
    <property type="entry name" value="UCP030561"/>
</dbReference>
<organism evidence="2 3">
    <name type="scientific">Polaribacter aestuariivivens</name>
    <dbReference type="NCBI Taxonomy" id="2304626"/>
    <lineage>
        <taxon>Bacteria</taxon>
        <taxon>Pseudomonadati</taxon>
        <taxon>Bacteroidota</taxon>
        <taxon>Flavobacteriia</taxon>
        <taxon>Flavobacteriales</taxon>
        <taxon>Flavobacteriaceae</taxon>
    </lineage>
</organism>
<evidence type="ECO:0000259" key="1">
    <source>
        <dbReference type="Pfam" id="PF12680"/>
    </source>
</evidence>